<dbReference type="Pfam" id="PF01966">
    <property type="entry name" value="HD"/>
    <property type="match status" value="1"/>
</dbReference>
<dbReference type="InterPro" id="IPR011624">
    <property type="entry name" value="Metal-dep_PHydrolase_7TM_extra"/>
</dbReference>
<dbReference type="Proteomes" id="UP000503820">
    <property type="component" value="Unassembled WGS sequence"/>
</dbReference>
<protein>
    <submittedName>
        <fullName evidence="4">HD family phosphohydrolase</fullName>
    </submittedName>
</protein>
<keyword evidence="5" id="KW-1185">Reference proteome</keyword>
<dbReference type="RefSeq" id="WP_174408334.1">
    <property type="nucleotide sequence ID" value="NZ_BLVP01000001.1"/>
</dbReference>
<dbReference type="InterPro" id="IPR003607">
    <property type="entry name" value="HD/PDEase_dom"/>
</dbReference>
<comment type="caution">
    <text evidence="4">The sequence shown here is derived from an EMBL/GenBank/DDBJ whole genome shotgun (WGS) entry which is preliminary data.</text>
</comment>
<feature type="region of interest" description="Disordered" evidence="1">
    <location>
        <begin position="744"/>
        <end position="830"/>
    </location>
</feature>
<feature type="compositionally biased region" description="Low complexity" evidence="1">
    <location>
        <begin position="769"/>
        <end position="781"/>
    </location>
</feature>
<organism evidence="4 5">
    <name type="scientific">Desulfovibrio psychrotolerans</name>
    <dbReference type="NCBI Taxonomy" id="415242"/>
    <lineage>
        <taxon>Bacteria</taxon>
        <taxon>Pseudomonadati</taxon>
        <taxon>Thermodesulfobacteriota</taxon>
        <taxon>Desulfovibrionia</taxon>
        <taxon>Desulfovibrionales</taxon>
        <taxon>Desulfovibrionaceae</taxon>
        <taxon>Desulfovibrio</taxon>
    </lineage>
</organism>
<dbReference type="InterPro" id="IPR052722">
    <property type="entry name" value="PgpH_phosphodiesterase"/>
</dbReference>
<dbReference type="GO" id="GO:0016787">
    <property type="term" value="F:hydrolase activity"/>
    <property type="evidence" value="ECO:0007669"/>
    <property type="project" value="UniProtKB-KW"/>
</dbReference>
<feature type="transmembrane region" description="Helical" evidence="2">
    <location>
        <begin position="351"/>
        <end position="369"/>
    </location>
</feature>
<evidence type="ECO:0000259" key="3">
    <source>
        <dbReference type="SMART" id="SM00471"/>
    </source>
</evidence>
<feature type="transmembrane region" description="Helical" evidence="2">
    <location>
        <begin position="454"/>
        <end position="475"/>
    </location>
</feature>
<feature type="compositionally biased region" description="Basic and acidic residues" evidence="1">
    <location>
        <begin position="744"/>
        <end position="764"/>
    </location>
</feature>
<evidence type="ECO:0000256" key="1">
    <source>
        <dbReference type="SAM" id="MobiDB-lite"/>
    </source>
</evidence>
<name>A0A7J0BR32_9BACT</name>
<evidence type="ECO:0000256" key="2">
    <source>
        <dbReference type="SAM" id="Phobius"/>
    </source>
</evidence>
<evidence type="ECO:0000313" key="5">
    <source>
        <dbReference type="Proteomes" id="UP000503820"/>
    </source>
</evidence>
<dbReference type="InterPro" id="IPR011621">
    <property type="entry name" value="Metal-dep_PHydrolase_7TM_intra"/>
</dbReference>
<keyword evidence="4" id="KW-0378">Hydrolase</keyword>
<dbReference type="AlphaFoldDB" id="A0A7J0BR32"/>
<proteinExistence type="predicted"/>
<dbReference type="SMART" id="SM00471">
    <property type="entry name" value="HDc"/>
    <property type="match status" value="1"/>
</dbReference>
<feature type="transmembrane region" description="Helical" evidence="2">
    <location>
        <begin position="320"/>
        <end position="339"/>
    </location>
</feature>
<dbReference type="PANTHER" id="PTHR36442:SF1">
    <property type="entry name" value="CYCLIC-DI-AMP PHOSPHODIESTERASE PGPH"/>
    <property type="match status" value="1"/>
</dbReference>
<evidence type="ECO:0000313" key="4">
    <source>
        <dbReference type="EMBL" id="GFM35632.1"/>
    </source>
</evidence>
<feature type="domain" description="HD/PDEase" evidence="3">
    <location>
        <begin position="537"/>
        <end position="692"/>
    </location>
</feature>
<dbReference type="NCBIfam" id="TIGR00277">
    <property type="entry name" value="HDIG"/>
    <property type="match status" value="1"/>
</dbReference>
<sequence>MSVTKQNQPKTASDGKLSRLMALLPLFRRRKPKKSGRPVFGLIFIVLVLAGISVMGGLHLRPQLQLFVAGEIATQDVTADQDLLLEDQPSTLAKRKQVAEVQPPVFDLSQEPLDQMHARVADLFEALTSPDKDEADQEHLRWLISETLNAEITPQTMEDWRREAFQTVMRTKILPWLSFRLSEGVVTDKSLLQQYRHGIMVRDLMTETETLRTELQGIPDIEDIRTALAEHIKDDLKLSLRIRRSVTALTTPLIAPTLTLNREASTQRMQLALDSVPPVYYQIKKGQIIVRQGQKVTEEDQLQLQALLSHKPQTIFPMRITGLFITTLLLGGGLAFAKPGQRISDVKNKDLYFMGLLVLLFAVGAKMLMLAHGSFTDQTPNVRTELLPLLFPVSGGLGLVAMVFGFKRCSVAALILSFMCSMMTGGTIWLFLFYFIGSMWYVLLVKRAQTRTDIALSVFPHTMGLLATWFGVALLQQMESTQIWTGCLYVGANGLLSLLVLFAISPLIEIVFSYTTRFRLMELMNLEQPMLQRLMLEAPGTYHHSLIVANMVEAGAKAVGANSLLCKVAALYHDMGKLAKPEYFIENQGRAKNPHDKIAPSMSTLVISTHVKRGVEMARKHRLGDEIADIIAQHHGTSLIRFFFNKAKENGDNPREEDYSYPGPKPQTREAAIVMLADAVEASSRVLADPTPSRIRGHIDSIVKSIFAEGQLDESELTLRDLHTLTESFHRILTGIFHRRIEYPDDRKDKNGGKKGESKQHETQPDPQPDAAADAGATPAGMNRSKLSGSKSAGRGTTHVHEAKQEKPRPVSPVRSKTGLRPAALFTAGS</sequence>
<keyword evidence="2" id="KW-0472">Membrane</keyword>
<feature type="transmembrane region" description="Helical" evidence="2">
    <location>
        <begin position="39"/>
        <end position="60"/>
    </location>
</feature>
<dbReference type="Pfam" id="PF07697">
    <property type="entry name" value="7TMR-HDED"/>
    <property type="match status" value="1"/>
</dbReference>
<dbReference type="EMBL" id="BLVP01000001">
    <property type="protein sequence ID" value="GFM35632.1"/>
    <property type="molecule type" value="Genomic_DNA"/>
</dbReference>
<feature type="transmembrane region" description="Helical" evidence="2">
    <location>
        <begin position="413"/>
        <end position="442"/>
    </location>
</feature>
<dbReference type="Pfam" id="PF07698">
    <property type="entry name" value="7TM-7TMR_HD"/>
    <property type="match status" value="1"/>
</dbReference>
<dbReference type="InterPro" id="IPR006674">
    <property type="entry name" value="HD_domain"/>
</dbReference>
<dbReference type="PANTHER" id="PTHR36442">
    <property type="entry name" value="CYCLIC-DI-AMP PHOSPHODIESTERASE PGPH"/>
    <property type="match status" value="1"/>
</dbReference>
<feature type="compositionally biased region" description="Basic and acidic residues" evidence="1">
    <location>
        <begin position="799"/>
        <end position="809"/>
    </location>
</feature>
<keyword evidence="2" id="KW-0812">Transmembrane</keyword>
<feature type="transmembrane region" description="Helical" evidence="2">
    <location>
        <begin position="389"/>
        <end position="406"/>
    </location>
</feature>
<dbReference type="CDD" id="cd00077">
    <property type="entry name" value="HDc"/>
    <property type="match status" value="1"/>
</dbReference>
<accession>A0A7J0BR32</accession>
<dbReference type="SUPFAM" id="SSF109604">
    <property type="entry name" value="HD-domain/PDEase-like"/>
    <property type="match status" value="1"/>
</dbReference>
<dbReference type="InterPro" id="IPR006675">
    <property type="entry name" value="HDIG_dom"/>
</dbReference>
<reference evidence="4 5" key="1">
    <citation type="submission" date="2020-05" db="EMBL/GenBank/DDBJ databases">
        <title>Draft genome sequence of Desulfovibrio psychrotolerans JS1T.</title>
        <authorList>
            <person name="Ueno A."/>
            <person name="Tamazawa S."/>
            <person name="Tamamura S."/>
            <person name="Murakami T."/>
            <person name="Kiyama T."/>
            <person name="Inomata H."/>
            <person name="Amano Y."/>
            <person name="Miyakawa K."/>
            <person name="Tamaki H."/>
            <person name="Naganuma T."/>
            <person name="Kaneko K."/>
        </authorList>
    </citation>
    <scope>NUCLEOTIDE SEQUENCE [LARGE SCALE GENOMIC DNA]</scope>
    <source>
        <strain evidence="4 5">JS1</strain>
    </source>
</reference>
<keyword evidence="2" id="KW-1133">Transmembrane helix</keyword>
<gene>
    <name evidence="4" type="ORF">DSM19430T_03160</name>
</gene>
<feature type="transmembrane region" description="Helical" evidence="2">
    <location>
        <begin position="487"/>
        <end position="508"/>
    </location>
</feature>
<dbReference type="Gene3D" id="1.10.3210.10">
    <property type="entry name" value="Hypothetical protein af1432"/>
    <property type="match status" value="1"/>
</dbReference>